<dbReference type="Proteomes" id="UP000054018">
    <property type="component" value="Unassembled WGS sequence"/>
</dbReference>
<name>A0A0C9XKH3_9AGAM</name>
<organism evidence="1 2">
    <name type="scientific">Pisolithus microcarpus 441</name>
    <dbReference type="NCBI Taxonomy" id="765257"/>
    <lineage>
        <taxon>Eukaryota</taxon>
        <taxon>Fungi</taxon>
        <taxon>Dikarya</taxon>
        <taxon>Basidiomycota</taxon>
        <taxon>Agaricomycotina</taxon>
        <taxon>Agaricomycetes</taxon>
        <taxon>Agaricomycetidae</taxon>
        <taxon>Boletales</taxon>
        <taxon>Sclerodermatineae</taxon>
        <taxon>Pisolithaceae</taxon>
        <taxon>Pisolithus</taxon>
    </lineage>
</organism>
<protein>
    <submittedName>
        <fullName evidence="1">Uncharacterized protein</fullName>
    </submittedName>
</protein>
<proteinExistence type="predicted"/>
<dbReference type="AlphaFoldDB" id="A0A0C9XKH3"/>
<dbReference type="EMBL" id="KN834043">
    <property type="protein sequence ID" value="KIK12840.1"/>
    <property type="molecule type" value="Genomic_DNA"/>
</dbReference>
<evidence type="ECO:0000313" key="1">
    <source>
        <dbReference type="EMBL" id="KIK12840.1"/>
    </source>
</evidence>
<reference evidence="2" key="2">
    <citation type="submission" date="2015-01" db="EMBL/GenBank/DDBJ databases">
        <title>Evolutionary Origins and Diversification of the Mycorrhizal Mutualists.</title>
        <authorList>
            <consortium name="DOE Joint Genome Institute"/>
            <consortium name="Mycorrhizal Genomics Consortium"/>
            <person name="Kohler A."/>
            <person name="Kuo A."/>
            <person name="Nagy L.G."/>
            <person name="Floudas D."/>
            <person name="Copeland A."/>
            <person name="Barry K.W."/>
            <person name="Cichocki N."/>
            <person name="Veneault-Fourrey C."/>
            <person name="LaButti K."/>
            <person name="Lindquist E.A."/>
            <person name="Lipzen A."/>
            <person name="Lundell T."/>
            <person name="Morin E."/>
            <person name="Murat C."/>
            <person name="Riley R."/>
            <person name="Ohm R."/>
            <person name="Sun H."/>
            <person name="Tunlid A."/>
            <person name="Henrissat B."/>
            <person name="Grigoriev I.V."/>
            <person name="Hibbett D.S."/>
            <person name="Martin F."/>
        </authorList>
    </citation>
    <scope>NUCLEOTIDE SEQUENCE [LARGE SCALE GENOMIC DNA]</scope>
    <source>
        <strain evidence="2">441</strain>
    </source>
</reference>
<evidence type="ECO:0000313" key="2">
    <source>
        <dbReference type="Proteomes" id="UP000054018"/>
    </source>
</evidence>
<reference evidence="1 2" key="1">
    <citation type="submission" date="2014-04" db="EMBL/GenBank/DDBJ databases">
        <authorList>
            <consortium name="DOE Joint Genome Institute"/>
            <person name="Kuo A."/>
            <person name="Kohler A."/>
            <person name="Costa M.D."/>
            <person name="Nagy L.G."/>
            <person name="Floudas D."/>
            <person name="Copeland A."/>
            <person name="Barry K.W."/>
            <person name="Cichocki N."/>
            <person name="Veneault-Fourrey C."/>
            <person name="LaButti K."/>
            <person name="Lindquist E.A."/>
            <person name="Lipzen A."/>
            <person name="Lundell T."/>
            <person name="Morin E."/>
            <person name="Murat C."/>
            <person name="Sun H."/>
            <person name="Tunlid A."/>
            <person name="Henrissat B."/>
            <person name="Grigoriev I.V."/>
            <person name="Hibbett D.S."/>
            <person name="Martin F."/>
            <person name="Nordberg H.P."/>
            <person name="Cantor M.N."/>
            <person name="Hua S.X."/>
        </authorList>
    </citation>
    <scope>NUCLEOTIDE SEQUENCE [LARGE SCALE GENOMIC DNA]</scope>
    <source>
        <strain evidence="1 2">441</strain>
    </source>
</reference>
<dbReference type="HOGENOM" id="CLU_3088139_0_0_1"/>
<gene>
    <name evidence="1" type="ORF">PISMIDRAFT_689160</name>
</gene>
<accession>A0A0C9XKH3</accession>
<keyword evidence="2" id="KW-1185">Reference proteome</keyword>
<sequence>MTLVVARSLWKCCVAIYLNQRSDDGNRLHSRFYRHKGTMRDNNEAFIIFDRI</sequence>